<evidence type="ECO:0000259" key="6">
    <source>
        <dbReference type="PROSITE" id="PS50977"/>
    </source>
</evidence>
<dbReference type="PANTHER" id="PTHR30055:SF234">
    <property type="entry name" value="HTH-TYPE TRANSCRIPTIONAL REGULATOR BETI"/>
    <property type="match status" value="1"/>
</dbReference>
<keyword evidence="1" id="KW-0678">Repressor</keyword>
<feature type="DNA-binding region" description="H-T-H motif" evidence="5">
    <location>
        <begin position="31"/>
        <end position="50"/>
    </location>
</feature>
<dbReference type="InterPro" id="IPR009057">
    <property type="entry name" value="Homeodomain-like_sf"/>
</dbReference>
<dbReference type="Pfam" id="PF13977">
    <property type="entry name" value="TetR_C_6"/>
    <property type="match status" value="1"/>
</dbReference>
<accession>A0ABT3S9U0</accession>
<evidence type="ECO:0000313" key="7">
    <source>
        <dbReference type="EMBL" id="MCX2935893.1"/>
    </source>
</evidence>
<evidence type="ECO:0000256" key="4">
    <source>
        <dbReference type="ARBA" id="ARBA00023163"/>
    </source>
</evidence>
<dbReference type="InterPro" id="IPR001647">
    <property type="entry name" value="HTH_TetR"/>
</dbReference>
<evidence type="ECO:0000256" key="5">
    <source>
        <dbReference type="PROSITE-ProRule" id="PRU00335"/>
    </source>
</evidence>
<dbReference type="Gene3D" id="1.10.357.10">
    <property type="entry name" value="Tetracycline Repressor, domain 2"/>
    <property type="match status" value="1"/>
</dbReference>
<name>A0ABT3S9U0_9MYCO</name>
<dbReference type="PANTHER" id="PTHR30055">
    <property type="entry name" value="HTH-TYPE TRANSCRIPTIONAL REGULATOR RUTR"/>
    <property type="match status" value="1"/>
</dbReference>
<reference evidence="7 8" key="1">
    <citation type="submission" date="2022-11" db="EMBL/GenBank/DDBJ databases">
        <title>Mycobacterium sp. nov.</title>
        <authorList>
            <person name="Papic B."/>
            <person name="Spicic S."/>
            <person name="Duvnjak S."/>
        </authorList>
    </citation>
    <scope>NUCLEOTIDE SEQUENCE [LARGE SCALE GENOMIC DNA]</scope>
    <source>
        <strain evidence="7 8">CVI_P4</strain>
    </source>
</reference>
<evidence type="ECO:0000256" key="2">
    <source>
        <dbReference type="ARBA" id="ARBA00023015"/>
    </source>
</evidence>
<dbReference type="SUPFAM" id="SSF48498">
    <property type="entry name" value="Tetracyclin repressor-like, C-terminal domain"/>
    <property type="match status" value="1"/>
</dbReference>
<gene>
    <name evidence="7" type="ORF">ORI27_04230</name>
</gene>
<keyword evidence="3 5" id="KW-0238">DNA-binding</keyword>
<evidence type="ECO:0000256" key="1">
    <source>
        <dbReference type="ARBA" id="ARBA00022491"/>
    </source>
</evidence>
<evidence type="ECO:0000313" key="8">
    <source>
        <dbReference type="Proteomes" id="UP001300745"/>
    </source>
</evidence>
<sequence length="196" mass="21884">MPKQVDHDERRREITAAMWRILLRDGMGAVTVRALAAEAGWSVGALRHYYRSQDDLILFATGEMLTTISQRIYALDLDSPDRGVLQQAIEEMLPLDRQRKAEAQVWFALLTRRVASPQVAAEANELDLIVRDAVHQVLTKLNTAQLVSGQRDLEVEAVRLHALIDGLALHALSEPPLDSPTAIRAAISTHLRELAR</sequence>
<dbReference type="SUPFAM" id="SSF46689">
    <property type="entry name" value="Homeodomain-like"/>
    <property type="match status" value="1"/>
</dbReference>
<dbReference type="Proteomes" id="UP001300745">
    <property type="component" value="Unassembled WGS sequence"/>
</dbReference>
<keyword evidence="2" id="KW-0805">Transcription regulation</keyword>
<dbReference type="InterPro" id="IPR039538">
    <property type="entry name" value="BetI_C"/>
</dbReference>
<dbReference type="Pfam" id="PF00440">
    <property type="entry name" value="TetR_N"/>
    <property type="match status" value="1"/>
</dbReference>
<feature type="domain" description="HTH tetR-type" evidence="6">
    <location>
        <begin position="8"/>
        <end position="68"/>
    </location>
</feature>
<dbReference type="RefSeq" id="WP_265995281.1">
    <property type="nucleotide sequence ID" value="NZ_JAPJDN010000003.1"/>
</dbReference>
<keyword evidence="4" id="KW-0804">Transcription</keyword>
<dbReference type="PROSITE" id="PS50977">
    <property type="entry name" value="HTH_TETR_2"/>
    <property type="match status" value="1"/>
</dbReference>
<proteinExistence type="predicted"/>
<organism evidence="7 8">
    <name type="scientific">Mycobacterium pinniadriaticum</name>
    <dbReference type="NCBI Taxonomy" id="2994102"/>
    <lineage>
        <taxon>Bacteria</taxon>
        <taxon>Bacillati</taxon>
        <taxon>Actinomycetota</taxon>
        <taxon>Actinomycetes</taxon>
        <taxon>Mycobacteriales</taxon>
        <taxon>Mycobacteriaceae</taxon>
        <taxon>Mycobacterium</taxon>
    </lineage>
</organism>
<dbReference type="InterPro" id="IPR036271">
    <property type="entry name" value="Tet_transcr_reg_TetR-rel_C_sf"/>
</dbReference>
<protein>
    <submittedName>
        <fullName evidence="7">TetR family transcriptional regulator C-terminal domain-containing protein</fullName>
    </submittedName>
</protein>
<dbReference type="EMBL" id="JAPJDO010000003">
    <property type="protein sequence ID" value="MCX2935893.1"/>
    <property type="molecule type" value="Genomic_DNA"/>
</dbReference>
<keyword evidence="8" id="KW-1185">Reference proteome</keyword>
<comment type="caution">
    <text evidence="7">The sequence shown here is derived from an EMBL/GenBank/DDBJ whole genome shotgun (WGS) entry which is preliminary data.</text>
</comment>
<evidence type="ECO:0000256" key="3">
    <source>
        <dbReference type="ARBA" id="ARBA00023125"/>
    </source>
</evidence>
<dbReference type="InterPro" id="IPR050109">
    <property type="entry name" value="HTH-type_TetR-like_transc_reg"/>
</dbReference>